<evidence type="ECO:0000256" key="1">
    <source>
        <dbReference type="ARBA" id="ARBA00002061"/>
    </source>
</evidence>
<evidence type="ECO:0000313" key="14">
    <source>
        <dbReference type="EMBL" id="MBO1359680.1"/>
    </source>
</evidence>
<keyword evidence="10 13" id="KW-1133">Transmembrane helix</keyword>
<keyword evidence="9" id="KW-0653">Protein transport</keyword>
<keyword evidence="11" id="KW-0811">Translocation</keyword>
<dbReference type="Pfam" id="PF02699">
    <property type="entry name" value="YajC"/>
    <property type="match status" value="1"/>
</dbReference>
<protein>
    <recommendedName>
        <fullName evidence="5">Sec translocon accessory complex subunit YajC</fullName>
    </recommendedName>
</protein>
<keyword evidence="15" id="KW-1185">Reference proteome</keyword>
<comment type="similarity">
    <text evidence="3">Belongs to the YajC family.</text>
</comment>
<keyword evidence="8 13" id="KW-0812">Transmembrane</keyword>
<dbReference type="Proteomes" id="UP000664771">
    <property type="component" value="Unassembled WGS sequence"/>
</dbReference>
<dbReference type="EMBL" id="JAFVMF010000007">
    <property type="protein sequence ID" value="MBO1359680.1"/>
    <property type="molecule type" value="Genomic_DNA"/>
</dbReference>
<accession>A0ABS3LUT6</accession>
<evidence type="ECO:0000256" key="5">
    <source>
        <dbReference type="ARBA" id="ARBA00014962"/>
    </source>
</evidence>
<evidence type="ECO:0000256" key="8">
    <source>
        <dbReference type="ARBA" id="ARBA00022692"/>
    </source>
</evidence>
<keyword evidence="7" id="KW-1003">Cell membrane</keyword>
<sequence>MFDLLISPAYAQSAGGGAFSTSGLLQFAPYLLVFAIMYFVLIRPQQQKQKQLREGLGKLRRGDRVLTAGGIVGVVRKAEDGADEIEVEIAQNVVVRVARQTISSVLSSASKPANDTGATGKAAS</sequence>
<dbReference type="SMART" id="SM01323">
    <property type="entry name" value="YajC"/>
    <property type="match status" value="1"/>
</dbReference>
<dbReference type="PRINTS" id="PR01853">
    <property type="entry name" value="YAJCTRNLCASE"/>
</dbReference>
<dbReference type="InterPro" id="IPR003849">
    <property type="entry name" value="Preprotein_translocase_YajC"/>
</dbReference>
<dbReference type="NCBIfam" id="TIGR00739">
    <property type="entry name" value="yajC"/>
    <property type="match status" value="1"/>
</dbReference>
<keyword evidence="12 13" id="KW-0472">Membrane</keyword>
<evidence type="ECO:0000256" key="7">
    <source>
        <dbReference type="ARBA" id="ARBA00022475"/>
    </source>
</evidence>
<dbReference type="RefSeq" id="WP_207881025.1">
    <property type="nucleotide sequence ID" value="NZ_JAFVMF010000007.1"/>
</dbReference>
<evidence type="ECO:0000256" key="2">
    <source>
        <dbReference type="ARBA" id="ARBA00004162"/>
    </source>
</evidence>
<evidence type="ECO:0000256" key="13">
    <source>
        <dbReference type="SAM" id="Phobius"/>
    </source>
</evidence>
<keyword evidence="6" id="KW-0813">Transport</keyword>
<evidence type="ECO:0000256" key="12">
    <source>
        <dbReference type="ARBA" id="ARBA00023136"/>
    </source>
</evidence>
<evidence type="ECO:0000256" key="9">
    <source>
        <dbReference type="ARBA" id="ARBA00022927"/>
    </source>
</evidence>
<gene>
    <name evidence="14" type="primary">yajC</name>
    <name evidence="14" type="ORF">J2D73_07715</name>
</gene>
<evidence type="ECO:0000256" key="11">
    <source>
        <dbReference type="ARBA" id="ARBA00023010"/>
    </source>
</evidence>
<comment type="function">
    <text evidence="1">The SecYEG-SecDF-YajC-YidC holo-translocon (HTL) protein secretase/insertase is a supercomplex required for protein secretion, insertion of proteins into membranes, and assembly of membrane protein complexes. While the SecYEG complex is essential for assembly of a number of proteins and complexes, the SecDF-YajC-YidC subcomplex facilitates these functions.</text>
</comment>
<evidence type="ECO:0000313" key="15">
    <source>
        <dbReference type="Proteomes" id="UP000664771"/>
    </source>
</evidence>
<organism evidence="14 15">
    <name type="scientific">Acetobacter sacchari</name>
    <dbReference type="NCBI Taxonomy" id="2661687"/>
    <lineage>
        <taxon>Bacteria</taxon>
        <taxon>Pseudomonadati</taxon>
        <taxon>Pseudomonadota</taxon>
        <taxon>Alphaproteobacteria</taxon>
        <taxon>Acetobacterales</taxon>
        <taxon>Acetobacteraceae</taxon>
        <taxon>Acetobacter</taxon>
    </lineage>
</organism>
<comment type="subunit">
    <text evidence="4">Part of the SecDF-YidC-YajC translocase complex. The SecDF-YidC-YajC translocase forms a supercomplex with SecYEG, called the holo-translocon (HTL).</text>
</comment>
<evidence type="ECO:0000256" key="6">
    <source>
        <dbReference type="ARBA" id="ARBA00022448"/>
    </source>
</evidence>
<evidence type="ECO:0000256" key="4">
    <source>
        <dbReference type="ARBA" id="ARBA00011718"/>
    </source>
</evidence>
<evidence type="ECO:0000256" key="3">
    <source>
        <dbReference type="ARBA" id="ARBA00006742"/>
    </source>
</evidence>
<reference evidence="14 15" key="1">
    <citation type="submission" date="2021-03" db="EMBL/GenBank/DDBJ databases">
        <title>The complete genome sequence of Acetobacter sacchari TBRC 11175.</title>
        <authorList>
            <person name="Charoenyingcharoen P."/>
            <person name="Yukphan P."/>
        </authorList>
    </citation>
    <scope>NUCLEOTIDE SEQUENCE [LARGE SCALE GENOMIC DNA]</scope>
    <source>
        <strain evidence="14 15">TBRC 11175</strain>
    </source>
</reference>
<dbReference type="PANTHER" id="PTHR33909:SF1">
    <property type="entry name" value="SEC TRANSLOCON ACCESSORY COMPLEX SUBUNIT YAJC"/>
    <property type="match status" value="1"/>
</dbReference>
<feature type="transmembrane region" description="Helical" evidence="13">
    <location>
        <begin position="23"/>
        <end position="42"/>
    </location>
</feature>
<proteinExistence type="inferred from homology"/>
<dbReference type="PANTHER" id="PTHR33909">
    <property type="entry name" value="SEC TRANSLOCON ACCESSORY COMPLEX SUBUNIT YAJC"/>
    <property type="match status" value="1"/>
</dbReference>
<name>A0ABS3LUT6_9PROT</name>
<comment type="subcellular location">
    <subcellularLocation>
        <location evidence="2">Cell membrane</location>
        <topology evidence="2">Single-pass membrane protein</topology>
    </subcellularLocation>
</comment>
<comment type="caution">
    <text evidence="14">The sequence shown here is derived from an EMBL/GenBank/DDBJ whole genome shotgun (WGS) entry which is preliminary data.</text>
</comment>
<evidence type="ECO:0000256" key="10">
    <source>
        <dbReference type="ARBA" id="ARBA00022989"/>
    </source>
</evidence>